<dbReference type="PANTHER" id="PTHR18934">
    <property type="entry name" value="ATP-DEPENDENT RNA HELICASE"/>
    <property type="match status" value="1"/>
</dbReference>
<evidence type="ECO:0000313" key="4">
    <source>
        <dbReference type="Proteomes" id="UP000541444"/>
    </source>
</evidence>
<organism evidence="3 4">
    <name type="scientific">Kingdonia uniflora</name>
    <dbReference type="NCBI Taxonomy" id="39325"/>
    <lineage>
        <taxon>Eukaryota</taxon>
        <taxon>Viridiplantae</taxon>
        <taxon>Streptophyta</taxon>
        <taxon>Embryophyta</taxon>
        <taxon>Tracheophyta</taxon>
        <taxon>Spermatophyta</taxon>
        <taxon>Magnoliopsida</taxon>
        <taxon>Ranunculales</taxon>
        <taxon>Circaeasteraceae</taxon>
        <taxon>Kingdonia</taxon>
    </lineage>
</organism>
<dbReference type="OrthoDB" id="5600252at2759"/>
<reference evidence="3 4" key="1">
    <citation type="journal article" date="2020" name="IScience">
        <title>Genome Sequencing of the Endangered Kingdonia uniflora (Circaeasteraceae, Ranunculales) Reveals Potential Mechanisms of Evolutionary Specialization.</title>
        <authorList>
            <person name="Sun Y."/>
            <person name="Deng T."/>
            <person name="Zhang A."/>
            <person name="Moore M.J."/>
            <person name="Landis J.B."/>
            <person name="Lin N."/>
            <person name="Zhang H."/>
            <person name="Zhang X."/>
            <person name="Huang J."/>
            <person name="Zhang X."/>
            <person name="Sun H."/>
            <person name="Wang H."/>
        </authorList>
    </citation>
    <scope>NUCLEOTIDE SEQUENCE [LARGE SCALE GENOMIC DNA]</scope>
    <source>
        <strain evidence="3">TB1705</strain>
        <tissue evidence="3">Leaf</tissue>
    </source>
</reference>
<dbReference type="GO" id="GO:0005524">
    <property type="term" value="F:ATP binding"/>
    <property type="evidence" value="ECO:0007669"/>
    <property type="project" value="InterPro"/>
</dbReference>
<proteinExistence type="predicted"/>
<feature type="region of interest" description="Disordered" evidence="1">
    <location>
        <begin position="141"/>
        <end position="161"/>
    </location>
</feature>
<keyword evidence="4" id="KW-1185">Reference proteome</keyword>
<dbReference type="PANTHER" id="PTHR18934:SF246">
    <property type="entry name" value="DEXH-BOX ATP-DEPENDENT RNA HELICASE DEXH4, CHLOROPLASTIC-RELATED"/>
    <property type="match status" value="1"/>
</dbReference>
<evidence type="ECO:0000259" key="2">
    <source>
        <dbReference type="PROSITE" id="PS51192"/>
    </source>
</evidence>
<dbReference type="GO" id="GO:0003723">
    <property type="term" value="F:RNA binding"/>
    <property type="evidence" value="ECO:0007669"/>
    <property type="project" value="TreeGrafter"/>
</dbReference>
<feature type="region of interest" description="Disordered" evidence="1">
    <location>
        <begin position="43"/>
        <end position="62"/>
    </location>
</feature>
<dbReference type="Pfam" id="PF24899">
    <property type="entry name" value="UBA_DHX29"/>
    <property type="match status" value="1"/>
</dbReference>
<comment type="caution">
    <text evidence="3">The sequence shown here is derived from an EMBL/GenBank/DDBJ whole genome shotgun (WGS) entry which is preliminary data.</text>
</comment>
<name>A0A7J7NXZ4_9MAGN</name>
<dbReference type="AlphaFoldDB" id="A0A7J7NXZ4"/>
<feature type="compositionally biased region" description="Polar residues" evidence="1">
    <location>
        <begin position="45"/>
        <end position="59"/>
    </location>
</feature>
<feature type="compositionally biased region" description="Basic and acidic residues" evidence="1">
    <location>
        <begin position="148"/>
        <end position="161"/>
    </location>
</feature>
<dbReference type="InterPro" id="IPR027417">
    <property type="entry name" value="P-loop_NTPase"/>
</dbReference>
<dbReference type="SUPFAM" id="SSF52540">
    <property type="entry name" value="P-loop containing nucleoside triphosphate hydrolases"/>
    <property type="match status" value="1"/>
</dbReference>
<dbReference type="InterPro" id="IPR014001">
    <property type="entry name" value="Helicase_ATP-bd"/>
</dbReference>
<dbReference type="InterPro" id="IPR056890">
    <property type="entry name" value="UBA_DHX29-like"/>
</dbReference>
<protein>
    <recommendedName>
        <fullName evidence="2">Helicase ATP-binding domain-containing protein</fullName>
    </recommendedName>
</protein>
<feature type="region of interest" description="Disordered" evidence="1">
    <location>
        <begin position="350"/>
        <end position="370"/>
    </location>
</feature>
<dbReference type="Pfam" id="PF00270">
    <property type="entry name" value="DEAD"/>
    <property type="match status" value="1"/>
</dbReference>
<dbReference type="GO" id="GO:0004386">
    <property type="term" value="F:helicase activity"/>
    <property type="evidence" value="ECO:0007669"/>
    <property type="project" value="UniProtKB-KW"/>
</dbReference>
<accession>A0A7J7NXZ4</accession>
<feature type="region of interest" description="Disordered" evidence="1">
    <location>
        <begin position="1"/>
        <end position="33"/>
    </location>
</feature>
<dbReference type="SMART" id="SM00487">
    <property type="entry name" value="DEXDc"/>
    <property type="match status" value="1"/>
</dbReference>
<feature type="domain" description="Helicase ATP-binding" evidence="2">
    <location>
        <begin position="600"/>
        <end position="819"/>
    </location>
</feature>
<dbReference type="PROSITE" id="PS51192">
    <property type="entry name" value="HELICASE_ATP_BIND_1"/>
    <property type="match status" value="1"/>
</dbReference>
<feature type="compositionally biased region" description="Low complexity" evidence="1">
    <location>
        <begin position="1"/>
        <end position="28"/>
    </location>
</feature>
<dbReference type="Proteomes" id="UP000541444">
    <property type="component" value="Unassembled WGS sequence"/>
</dbReference>
<dbReference type="GO" id="GO:0016787">
    <property type="term" value="F:hydrolase activity"/>
    <property type="evidence" value="ECO:0007669"/>
    <property type="project" value="UniProtKB-KW"/>
</dbReference>
<sequence>MGPNKNQKQQTQKKPSSSSSSGPKLQISAENEQRLRRLLLNNNNKAQAQASPNVETISKPQKAKKLRTIYDKLSCEGFTSDQIELALSSLNDGADTLEAALDWLCFNLPGNELPLKFASATSTIGEGGSISIISTAREDWAPSATASKENEEQEHSVSVKIKERKDDATLDLRQPSQADWIRRYMEQQDEDEWETLANDVSGKDPMVEDSDPCSRAISIAKEYHIARLEAADAKVRKDKKSQEQAGNKIRKLKQEMSDIGLSDDILATGLEDEGASQDVMSDSMPIPSVDFTGMKIESLNEESLIENFSFEVFDNVDDLSTRTLTESNTVETEEPDVELSGLFSEDASASVPLPPELSKMQKKEKRAQYSGGNVKKKMAGILKKGDSRKIPKAVLHQLCQSLGWEAPKFNRVPGTKDRFNYIISILRTSSGRGKSRKAGGLITLQLPDQDQSFESAEDAQNMVAAFTLSHLFPELHIDLLVTEPYSSFVIKWQEEESLTKVEDNVETRRASFVDSLLSAESLRSSNPVKTPHEKLAILQVCENVDSRVTAARAKRVNDYKEVESTTLRQEQENKMKKAKYKKMLESRAALPIAVLKDDILQLLKENDVLVVCGETGCGKTTQAYSVMRHEEGLEAERNEHRLGEPQADTGEQFNQGADPAAYPDLEQDPAPLPRALGGQGGYSNIVCTQPRRIAAISVAERVADERCESAPGSDHSLVGFQVRLESARNDKTKLLFCTTGILLRKLAGDTNLDEVTHVIVDEVHERSLLGDFLLIVLKNLIEKQSSQSTRKLKVILMSATVDSDLFSRYFGNCPVLTAQGRTHPVSTYFLEDIYDNLKYCLASDSPASIRCMAPTKEKVPESTKYNHRGKTNLVLSSWGDDYLLSENYINPNYDPSTYEAYSDRTRENLKSINEDAIDFDLLEDLLYHVDDTYTAGAILVFLPGVAEIYLLLDKLAASYRFGGVSSDWLLPLHSSLASGDQRKVFLTPPENIRKVLGANPHIQEIGNIELILLKILGYNL</sequence>
<dbReference type="EMBL" id="JACGCM010000451">
    <property type="protein sequence ID" value="KAF6171953.1"/>
    <property type="molecule type" value="Genomic_DNA"/>
</dbReference>
<gene>
    <name evidence="3" type="ORF">GIB67_025839</name>
</gene>
<evidence type="ECO:0000313" key="3">
    <source>
        <dbReference type="EMBL" id="KAF6171953.1"/>
    </source>
</evidence>
<dbReference type="Gene3D" id="3.40.50.300">
    <property type="entry name" value="P-loop containing nucleotide triphosphate hydrolases"/>
    <property type="match status" value="2"/>
</dbReference>
<dbReference type="CDD" id="cd17917">
    <property type="entry name" value="DEXHc_RHA-like"/>
    <property type="match status" value="1"/>
</dbReference>
<evidence type="ECO:0000256" key="1">
    <source>
        <dbReference type="SAM" id="MobiDB-lite"/>
    </source>
</evidence>
<dbReference type="InterPro" id="IPR011545">
    <property type="entry name" value="DEAD/DEAH_box_helicase_dom"/>
</dbReference>